<dbReference type="InterPro" id="IPR026392">
    <property type="entry name" value="Exo/Archaeosortase_dom"/>
</dbReference>
<keyword evidence="3" id="KW-0645">Protease</keyword>
<keyword evidence="7 8" id="KW-0472">Membrane</keyword>
<evidence type="ECO:0000256" key="7">
    <source>
        <dbReference type="ARBA" id="ARBA00023136"/>
    </source>
</evidence>
<organism evidence="9 10">
    <name type="scientific">Ignicoccus hospitalis (strain KIN4/I / DSM 18386 / JCM 14125)</name>
    <dbReference type="NCBI Taxonomy" id="453591"/>
    <lineage>
        <taxon>Archaea</taxon>
        <taxon>Thermoproteota</taxon>
        <taxon>Thermoprotei</taxon>
        <taxon>Desulfurococcales</taxon>
        <taxon>Desulfurococcaceae</taxon>
        <taxon>Ignicoccus</taxon>
    </lineage>
</organism>
<comment type="subcellular location">
    <subcellularLocation>
        <location evidence="1">Cell membrane</location>
        <topology evidence="1">Multi-pass membrane protein</topology>
    </subcellularLocation>
</comment>
<dbReference type="KEGG" id="iho:Igni_0439"/>
<evidence type="ECO:0000256" key="2">
    <source>
        <dbReference type="ARBA" id="ARBA00022475"/>
    </source>
</evidence>
<evidence type="ECO:0000313" key="10">
    <source>
        <dbReference type="Proteomes" id="UP000000262"/>
    </source>
</evidence>
<proteinExistence type="predicted"/>
<dbReference type="InterPro" id="IPR019127">
    <property type="entry name" value="Exosortase"/>
</dbReference>
<sequence>MEGERGLIERLSAIALLLLTAHALWVHASAGEVEPLEVVALEALWAPVLLRAPCDKRALLVVFAGFSGYFLPRLIPYDAFLKLAITDVIFNNYVLRPLGVEMKVTNGEIVIFYDQRPYAVYAVGCSSLRSGAFLALMPLAARGSLGRRLLAAALGYLLSYPFNALRVAAIVVAGEALGADPFLAHLLVSPLASVLIATLIMVVQELVLPGYLEEVSEGVECLLKLAKPWWRSRST</sequence>
<keyword evidence="10" id="KW-1185">Reference proteome</keyword>
<evidence type="ECO:0000256" key="1">
    <source>
        <dbReference type="ARBA" id="ARBA00004651"/>
    </source>
</evidence>
<dbReference type="Proteomes" id="UP000000262">
    <property type="component" value="Chromosome"/>
</dbReference>
<evidence type="ECO:0000313" key="9">
    <source>
        <dbReference type="EMBL" id="ABU81622.1"/>
    </source>
</evidence>
<evidence type="ECO:0000256" key="3">
    <source>
        <dbReference type="ARBA" id="ARBA00022670"/>
    </source>
</evidence>
<keyword evidence="6 8" id="KW-1133">Transmembrane helix</keyword>
<evidence type="ECO:0008006" key="11">
    <source>
        <dbReference type="Google" id="ProtNLM"/>
    </source>
</evidence>
<dbReference type="GO" id="GO:0006508">
    <property type="term" value="P:proteolysis"/>
    <property type="evidence" value="ECO:0007669"/>
    <property type="project" value="UniProtKB-KW"/>
</dbReference>
<evidence type="ECO:0000256" key="4">
    <source>
        <dbReference type="ARBA" id="ARBA00022692"/>
    </source>
</evidence>
<feature type="transmembrane region" description="Helical" evidence="8">
    <location>
        <begin position="149"/>
        <end position="170"/>
    </location>
</feature>
<dbReference type="NCBIfam" id="TIGR04178">
    <property type="entry name" value="exo_archaeo"/>
    <property type="match status" value="1"/>
</dbReference>
<evidence type="ECO:0000256" key="6">
    <source>
        <dbReference type="ARBA" id="ARBA00022989"/>
    </source>
</evidence>
<dbReference type="EMBL" id="CP000816">
    <property type="protein sequence ID" value="ABU81622.1"/>
    <property type="molecule type" value="Genomic_DNA"/>
</dbReference>
<dbReference type="Pfam" id="PF09721">
    <property type="entry name" value="Exosortase_EpsH"/>
    <property type="match status" value="1"/>
</dbReference>
<reference evidence="9 10" key="1">
    <citation type="journal article" date="2008" name="Genome Biol.">
        <title>A genomic analysis of the archaeal system Ignicoccus hospitalis-Nanoarchaeum equitans.</title>
        <authorList>
            <person name="Podar M."/>
            <person name="Anderson I."/>
            <person name="Makarova K.S."/>
            <person name="Elkins J.G."/>
            <person name="Ivanova N."/>
            <person name="Wall M.A."/>
            <person name="Lykidis A."/>
            <person name="Mavromatis K."/>
            <person name="Sun H."/>
            <person name="Hudson M.E."/>
            <person name="Chen W."/>
            <person name="Deciu C."/>
            <person name="Hutchison D."/>
            <person name="Eads J.R."/>
            <person name="Anderson A."/>
            <person name="Fernandes F."/>
            <person name="Szeto E."/>
            <person name="Lapidus A."/>
            <person name="Kyrpides N.C."/>
            <person name="Saier M.H.Jr."/>
            <person name="Richardson P.M."/>
            <person name="Rachel R."/>
            <person name="Huber H."/>
            <person name="Eisen J.A."/>
            <person name="Koonin E.V."/>
            <person name="Keller M."/>
            <person name="Stetter K.O."/>
        </authorList>
    </citation>
    <scope>NUCLEOTIDE SEQUENCE [LARGE SCALE GENOMIC DNA]</scope>
    <source>
        <strain evidence="10">KIN4/I / DSM 18386 / JCM 14125</strain>
    </source>
</reference>
<evidence type="ECO:0000256" key="5">
    <source>
        <dbReference type="ARBA" id="ARBA00022801"/>
    </source>
</evidence>
<accession>A8A9M0</accession>
<keyword evidence="4 8" id="KW-0812">Transmembrane</keyword>
<feature type="transmembrane region" description="Helical" evidence="8">
    <location>
        <begin position="182"/>
        <end position="203"/>
    </location>
</feature>
<keyword evidence="5" id="KW-0378">Hydrolase</keyword>
<evidence type="ECO:0000256" key="8">
    <source>
        <dbReference type="SAM" id="Phobius"/>
    </source>
</evidence>
<gene>
    <name evidence="9" type="ordered locus">Igni_0439</name>
</gene>
<name>A8A9M0_IGNH4</name>
<protein>
    <recommendedName>
        <fullName evidence="11">Archaeosortase A</fullName>
    </recommendedName>
</protein>
<dbReference type="GO" id="GO:0008233">
    <property type="term" value="F:peptidase activity"/>
    <property type="evidence" value="ECO:0007669"/>
    <property type="project" value="UniProtKB-KW"/>
</dbReference>
<dbReference type="HOGENOM" id="CLU_1178116_0_0_2"/>
<dbReference type="GO" id="GO:0005886">
    <property type="term" value="C:plasma membrane"/>
    <property type="evidence" value="ECO:0007669"/>
    <property type="project" value="UniProtKB-SubCell"/>
</dbReference>
<dbReference type="AlphaFoldDB" id="A8A9M0"/>
<keyword evidence="2" id="KW-1003">Cell membrane</keyword>